<protein>
    <submittedName>
        <fullName evidence="1">Uncharacterized protein</fullName>
    </submittedName>
</protein>
<dbReference type="AlphaFoldDB" id="A0A5B7J976"/>
<organism evidence="1 2">
    <name type="scientific">Portunus trituberculatus</name>
    <name type="common">Swimming crab</name>
    <name type="synonym">Neptunus trituberculatus</name>
    <dbReference type="NCBI Taxonomy" id="210409"/>
    <lineage>
        <taxon>Eukaryota</taxon>
        <taxon>Metazoa</taxon>
        <taxon>Ecdysozoa</taxon>
        <taxon>Arthropoda</taxon>
        <taxon>Crustacea</taxon>
        <taxon>Multicrustacea</taxon>
        <taxon>Malacostraca</taxon>
        <taxon>Eumalacostraca</taxon>
        <taxon>Eucarida</taxon>
        <taxon>Decapoda</taxon>
        <taxon>Pleocyemata</taxon>
        <taxon>Brachyura</taxon>
        <taxon>Eubrachyura</taxon>
        <taxon>Portunoidea</taxon>
        <taxon>Portunidae</taxon>
        <taxon>Portuninae</taxon>
        <taxon>Portunus</taxon>
    </lineage>
</organism>
<name>A0A5B7J976_PORTR</name>
<comment type="caution">
    <text evidence="1">The sequence shown here is derived from an EMBL/GenBank/DDBJ whole genome shotgun (WGS) entry which is preliminary data.</text>
</comment>
<evidence type="ECO:0000313" key="2">
    <source>
        <dbReference type="Proteomes" id="UP000324222"/>
    </source>
</evidence>
<sequence length="119" mass="12800">MEDSPVGDMEAMGKKLGGGCVVVVDKDATLLRARRYGEAWRGGAGCRPFCQRPRLSVCRGAGLSHATRSSRREQPSELRRNICDSAVSGAKGVGIRGAADLHHRQLPRLPPPLSHATKE</sequence>
<keyword evidence="2" id="KW-1185">Reference proteome</keyword>
<accession>A0A5B7J976</accession>
<proteinExistence type="predicted"/>
<gene>
    <name evidence="1" type="ORF">E2C01_087838</name>
</gene>
<reference evidence="1 2" key="1">
    <citation type="submission" date="2019-05" db="EMBL/GenBank/DDBJ databases">
        <title>Another draft genome of Portunus trituberculatus and its Hox gene families provides insights of decapod evolution.</title>
        <authorList>
            <person name="Jeong J.-H."/>
            <person name="Song I."/>
            <person name="Kim S."/>
            <person name="Choi T."/>
            <person name="Kim D."/>
            <person name="Ryu S."/>
            <person name="Kim W."/>
        </authorList>
    </citation>
    <scope>NUCLEOTIDE SEQUENCE [LARGE SCALE GENOMIC DNA]</scope>
    <source>
        <tissue evidence="1">Muscle</tissue>
    </source>
</reference>
<dbReference type="EMBL" id="VSRR010092315">
    <property type="protein sequence ID" value="MPC92732.1"/>
    <property type="molecule type" value="Genomic_DNA"/>
</dbReference>
<evidence type="ECO:0000313" key="1">
    <source>
        <dbReference type="EMBL" id="MPC92732.1"/>
    </source>
</evidence>
<dbReference type="Proteomes" id="UP000324222">
    <property type="component" value="Unassembled WGS sequence"/>
</dbReference>